<evidence type="ECO:0000313" key="1">
    <source>
        <dbReference type="EMBL" id="AXD72116.1"/>
    </source>
</evidence>
<dbReference type="AlphaFoldDB" id="A0A7U6BIK0"/>
<dbReference type="Proteomes" id="UP000251994">
    <property type="component" value="Chromosome"/>
</dbReference>
<proteinExistence type="predicted"/>
<sequence>MITVKFEDSEIYNYRVYAYSWGRYHDPLRNESGTDKDKTEALKAYRRAVTLYERRGDAGKVTDIENKINALG</sequence>
<name>A0A7U6BIK0_SALER</name>
<dbReference type="EMBL" id="CP030219">
    <property type="protein sequence ID" value="AXD72116.1"/>
    <property type="molecule type" value="Genomic_DNA"/>
</dbReference>
<evidence type="ECO:0000313" key="2">
    <source>
        <dbReference type="Proteomes" id="UP000251994"/>
    </source>
</evidence>
<organism evidence="1 2">
    <name type="scientific">Salmonella enterica</name>
    <name type="common">Salmonella choleraesuis</name>
    <dbReference type="NCBI Taxonomy" id="28901"/>
    <lineage>
        <taxon>Bacteria</taxon>
        <taxon>Pseudomonadati</taxon>
        <taxon>Pseudomonadota</taxon>
        <taxon>Gammaproteobacteria</taxon>
        <taxon>Enterobacterales</taxon>
        <taxon>Enterobacteriaceae</taxon>
        <taxon>Salmonella</taxon>
    </lineage>
</organism>
<reference evidence="1 2" key="1">
    <citation type="submission" date="2018-06" db="EMBL/GenBank/DDBJ databases">
        <title>Completed Genome Sequences of 32 Strains from Various Serotypes of Salmonella enterica.</title>
        <authorList>
            <person name="Nash J.H.E."/>
            <person name="Robertson J."/>
            <person name="Bessonov K."/>
        </authorList>
    </citation>
    <scope>NUCLEOTIDE SEQUENCE [LARGE SCALE GENOMIC DNA]</scope>
    <source>
        <strain evidence="1 2">SA20021456</strain>
    </source>
</reference>
<gene>
    <name evidence="1" type="ORF">CHC34_14890</name>
</gene>
<evidence type="ECO:0008006" key="3">
    <source>
        <dbReference type="Google" id="ProtNLM"/>
    </source>
</evidence>
<protein>
    <recommendedName>
        <fullName evidence="3">Tetratricopeptide repeat protein</fullName>
    </recommendedName>
</protein>
<accession>A0A7U6BIK0</accession>